<proteinExistence type="inferred from homology"/>
<dbReference type="InterPro" id="IPR012309">
    <property type="entry name" value="DNA_ligase_ATP-dep_C"/>
</dbReference>
<keyword evidence="7" id="KW-1185">Reference proteome</keyword>
<dbReference type="InterPro" id="IPR050191">
    <property type="entry name" value="ATP-dep_DNA_ligase"/>
</dbReference>
<dbReference type="Gene3D" id="3.30.470.30">
    <property type="entry name" value="DNA ligase/mRNA capping enzyme"/>
    <property type="match status" value="1"/>
</dbReference>
<dbReference type="RefSeq" id="WP_254167572.1">
    <property type="nucleotide sequence ID" value="NZ_JAHESF010000026.1"/>
</dbReference>
<dbReference type="CDD" id="cd07906">
    <property type="entry name" value="Adenylation_DNA_ligase_LigD_LigC"/>
    <property type="match status" value="1"/>
</dbReference>
<dbReference type="Proteomes" id="UP001319200">
    <property type="component" value="Unassembled WGS sequence"/>
</dbReference>
<evidence type="ECO:0000313" key="6">
    <source>
        <dbReference type="EMBL" id="MBT1699552.1"/>
    </source>
</evidence>
<name>A0AAP2DR95_9BACT</name>
<keyword evidence="3 6" id="KW-0436">Ligase</keyword>
<comment type="similarity">
    <text evidence="1">Belongs to the ATP-dependent DNA ligase family.</text>
</comment>
<evidence type="ECO:0000313" key="7">
    <source>
        <dbReference type="Proteomes" id="UP001319200"/>
    </source>
</evidence>
<dbReference type="GO" id="GO:0006281">
    <property type="term" value="P:DNA repair"/>
    <property type="evidence" value="ECO:0007669"/>
    <property type="project" value="InterPro"/>
</dbReference>
<dbReference type="EC" id="6.5.1.1" evidence="2"/>
<organism evidence="6 7">
    <name type="scientific">Chryseosolibacter histidini</name>
    <dbReference type="NCBI Taxonomy" id="2782349"/>
    <lineage>
        <taxon>Bacteria</taxon>
        <taxon>Pseudomonadati</taxon>
        <taxon>Bacteroidota</taxon>
        <taxon>Cytophagia</taxon>
        <taxon>Cytophagales</taxon>
        <taxon>Chryseotaleaceae</taxon>
        <taxon>Chryseosolibacter</taxon>
    </lineage>
</organism>
<dbReference type="PANTHER" id="PTHR45674">
    <property type="entry name" value="DNA LIGASE 1/3 FAMILY MEMBER"/>
    <property type="match status" value="1"/>
</dbReference>
<gene>
    <name evidence="6" type="primary">ligD</name>
    <name evidence="6" type="ORF">KK083_21820</name>
</gene>
<dbReference type="Pfam" id="PF04679">
    <property type="entry name" value="DNA_ligase_A_C"/>
    <property type="match status" value="1"/>
</dbReference>
<evidence type="ECO:0000259" key="5">
    <source>
        <dbReference type="PROSITE" id="PS50160"/>
    </source>
</evidence>
<evidence type="ECO:0000256" key="4">
    <source>
        <dbReference type="ARBA" id="ARBA00034003"/>
    </source>
</evidence>
<dbReference type="EMBL" id="JAHESF010000026">
    <property type="protein sequence ID" value="MBT1699552.1"/>
    <property type="molecule type" value="Genomic_DNA"/>
</dbReference>
<dbReference type="CDD" id="cd07971">
    <property type="entry name" value="OBF_DNA_ligase_LigD"/>
    <property type="match status" value="1"/>
</dbReference>
<dbReference type="Gene3D" id="2.40.50.140">
    <property type="entry name" value="Nucleic acid-binding proteins"/>
    <property type="match status" value="1"/>
</dbReference>
<dbReference type="InterPro" id="IPR014146">
    <property type="entry name" value="LigD_ligase_dom"/>
</dbReference>
<dbReference type="GO" id="GO:0006310">
    <property type="term" value="P:DNA recombination"/>
    <property type="evidence" value="ECO:0007669"/>
    <property type="project" value="InterPro"/>
</dbReference>
<accession>A0AAP2DR95</accession>
<dbReference type="SUPFAM" id="SSF50249">
    <property type="entry name" value="Nucleic acid-binding proteins"/>
    <property type="match status" value="1"/>
</dbReference>
<dbReference type="GO" id="GO:0005524">
    <property type="term" value="F:ATP binding"/>
    <property type="evidence" value="ECO:0007669"/>
    <property type="project" value="InterPro"/>
</dbReference>
<comment type="catalytic activity">
    <reaction evidence="4">
        <text>ATP + (deoxyribonucleotide)n-3'-hydroxyl + 5'-phospho-(deoxyribonucleotide)m = (deoxyribonucleotide)n+m + AMP + diphosphate.</text>
        <dbReference type="EC" id="6.5.1.1"/>
    </reaction>
</comment>
<evidence type="ECO:0000256" key="1">
    <source>
        <dbReference type="ARBA" id="ARBA00007572"/>
    </source>
</evidence>
<protein>
    <recommendedName>
        <fullName evidence="2">DNA ligase (ATP)</fullName>
        <ecNumber evidence="2">6.5.1.1</ecNumber>
    </recommendedName>
</protein>
<dbReference type="Pfam" id="PF01068">
    <property type="entry name" value="DNA_ligase_A_M"/>
    <property type="match status" value="1"/>
</dbReference>
<evidence type="ECO:0000256" key="3">
    <source>
        <dbReference type="ARBA" id="ARBA00022598"/>
    </source>
</evidence>
<feature type="domain" description="ATP-dependent DNA ligase family profile" evidence="5">
    <location>
        <begin position="106"/>
        <end position="197"/>
    </location>
</feature>
<dbReference type="InterPro" id="IPR012340">
    <property type="entry name" value="NA-bd_OB-fold"/>
</dbReference>
<dbReference type="GO" id="GO:0003910">
    <property type="term" value="F:DNA ligase (ATP) activity"/>
    <property type="evidence" value="ECO:0007669"/>
    <property type="project" value="UniProtKB-EC"/>
</dbReference>
<evidence type="ECO:0000256" key="2">
    <source>
        <dbReference type="ARBA" id="ARBA00012727"/>
    </source>
</evidence>
<dbReference type="InterPro" id="IPR012310">
    <property type="entry name" value="DNA_ligase_ATP-dep_cent"/>
</dbReference>
<sequence>MKYVKIEGSRKLSSFIVPMMAQLSDRPAFDNPDWLFEVKWDGYRAIGEINETENRLYSRNGLTYNKAYPKVFEALKSIPINAIIDGEIVVLDEKGRPNFQKLQNYTNNDKHVIQYHVFDCLEIDGKSITQLPLVNRKELLRELLPESAVIKYCDHVDGEGKVLFREMQKTHFEGMIAKRKQSKYLIGKRSSDWLKIKNIQTMEAVVVGFTDPKGSRKHFGSLLLGAFKKGKLVFIGGVGTGFTDQSLTDVYAKLKPLIRKSSPLHVPIKQTPDMTWVDPLLVCNIAYAEITDDGSVRHAVFQGLRVDKAPEDVRI</sequence>
<dbReference type="PROSITE" id="PS50160">
    <property type="entry name" value="DNA_LIGASE_A3"/>
    <property type="match status" value="1"/>
</dbReference>
<dbReference type="SUPFAM" id="SSF56091">
    <property type="entry name" value="DNA ligase/mRNA capping enzyme, catalytic domain"/>
    <property type="match status" value="1"/>
</dbReference>
<comment type="caution">
    <text evidence="6">The sequence shown here is derived from an EMBL/GenBank/DDBJ whole genome shotgun (WGS) entry which is preliminary data.</text>
</comment>
<reference evidence="6 7" key="1">
    <citation type="submission" date="2021-05" db="EMBL/GenBank/DDBJ databases">
        <title>A Polyphasic approach of four new species of the genus Ohtaekwangia: Ohtaekwangia histidinii sp. nov., Ohtaekwangia cretensis sp. nov., Ohtaekwangia indiensis sp. nov., Ohtaekwangia reichenbachii sp. nov. from diverse environment.</title>
        <authorList>
            <person name="Octaviana S."/>
        </authorList>
    </citation>
    <scope>NUCLEOTIDE SEQUENCE [LARGE SCALE GENOMIC DNA]</scope>
    <source>
        <strain evidence="6 7">PWU4</strain>
    </source>
</reference>
<dbReference type="PANTHER" id="PTHR45674:SF4">
    <property type="entry name" value="DNA LIGASE 1"/>
    <property type="match status" value="1"/>
</dbReference>
<dbReference type="AlphaFoldDB" id="A0AAP2DR95"/>
<dbReference type="NCBIfam" id="TIGR02779">
    <property type="entry name" value="NHEJ_ligase_lig"/>
    <property type="match status" value="1"/>
</dbReference>
<dbReference type="Gene3D" id="3.30.1490.70">
    <property type="match status" value="1"/>
</dbReference>